<gene>
    <name evidence="2" type="ORF">PYCCODRAFT_331436</name>
</gene>
<evidence type="ECO:0000313" key="3">
    <source>
        <dbReference type="Proteomes" id="UP000193067"/>
    </source>
</evidence>
<dbReference type="Proteomes" id="UP000193067">
    <property type="component" value="Unassembled WGS sequence"/>
</dbReference>
<organism evidence="2 3">
    <name type="scientific">Trametes coccinea (strain BRFM310)</name>
    <name type="common">Pycnoporus coccineus</name>
    <dbReference type="NCBI Taxonomy" id="1353009"/>
    <lineage>
        <taxon>Eukaryota</taxon>
        <taxon>Fungi</taxon>
        <taxon>Dikarya</taxon>
        <taxon>Basidiomycota</taxon>
        <taxon>Agaricomycotina</taxon>
        <taxon>Agaricomycetes</taxon>
        <taxon>Polyporales</taxon>
        <taxon>Polyporaceae</taxon>
        <taxon>Trametes</taxon>
    </lineage>
</organism>
<dbReference type="AlphaFoldDB" id="A0A1Y2INH1"/>
<dbReference type="EMBL" id="KZ084104">
    <property type="protein sequence ID" value="OSD02666.1"/>
    <property type="molecule type" value="Genomic_DNA"/>
</dbReference>
<evidence type="ECO:0000256" key="1">
    <source>
        <dbReference type="SAM" id="SignalP"/>
    </source>
</evidence>
<protein>
    <recommendedName>
        <fullName evidence="4">Secreted protein</fullName>
    </recommendedName>
</protein>
<accession>A0A1Y2INH1</accession>
<feature type="chain" id="PRO_5013254490" description="Secreted protein" evidence="1">
    <location>
        <begin position="26"/>
        <end position="83"/>
    </location>
</feature>
<evidence type="ECO:0000313" key="2">
    <source>
        <dbReference type="EMBL" id="OSD02666.1"/>
    </source>
</evidence>
<keyword evidence="3" id="KW-1185">Reference proteome</keyword>
<reference evidence="2 3" key="1">
    <citation type="journal article" date="2015" name="Biotechnol. Biofuels">
        <title>Enhanced degradation of softwood versus hardwood by the white-rot fungus Pycnoporus coccineus.</title>
        <authorList>
            <person name="Couturier M."/>
            <person name="Navarro D."/>
            <person name="Chevret D."/>
            <person name="Henrissat B."/>
            <person name="Piumi F."/>
            <person name="Ruiz-Duenas F.J."/>
            <person name="Martinez A.T."/>
            <person name="Grigoriev I.V."/>
            <person name="Riley R."/>
            <person name="Lipzen A."/>
            <person name="Berrin J.G."/>
            <person name="Master E.R."/>
            <person name="Rosso M.N."/>
        </authorList>
    </citation>
    <scope>NUCLEOTIDE SEQUENCE [LARGE SCALE GENOMIC DNA]</scope>
    <source>
        <strain evidence="2 3">BRFM310</strain>
    </source>
</reference>
<keyword evidence="1" id="KW-0732">Signal</keyword>
<proteinExistence type="predicted"/>
<name>A0A1Y2INH1_TRAC3</name>
<evidence type="ECO:0008006" key="4">
    <source>
        <dbReference type="Google" id="ProtNLM"/>
    </source>
</evidence>
<feature type="signal peptide" evidence="1">
    <location>
        <begin position="1"/>
        <end position="25"/>
    </location>
</feature>
<sequence>MLMGGTPYMAAAIVVLSTKFASGQAVVCILRVNGPSFAQQVHPLRPVNQQMRPNEVNVLRLQSLSNCIFEARRRDSTASCRPH</sequence>